<sequence length="160" mass="17784">MDDLAAAADVSRRTVFNYFDSKADVVLGPEHEIPETTVEVFVAGGPTGRLFDDLVHIAVEALEEKGADLELVHLRRDVMRKDARVLAIAHERFETITDQARDMILEREGEDYDAYRARLLVQLLITIVDSVLDRSDADLARPLPELVDAAVSDARAVLNS</sequence>
<reference evidence="3 4" key="2">
    <citation type="submission" date="2019-09" db="EMBL/GenBank/DDBJ databases">
        <authorList>
            <person name="Jin C."/>
        </authorList>
    </citation>
    <scope>NUCLEOTIDE SEQUENCE [LARGE SCALE GENOMIC DNA]</scope>
    <source>
        <strain evidence="3 4">BN140041</strain>
    </source>
</reference>
<comment type="caution">
    <text evidence="3">The sequence shown here is derived from an EMBL/GenBank/DDBJ whole genome shotgun (WGS) entry which is preliminary data.</text>
</comment>
<evidence type="ECO:0000256" key="1">
    <source>
        <dbReference type="ARBA" id="ARBA00023125"/>
    </source>
</evidence>
<reference evidence="3 4" key="1">
    <citation type="submission" date="2019-09" db="EMBL/GenBank/DDBJ databases">
        <title>Nocardioides panacisoli sp. nov., isolated from the soil of a ginseng field.</title>
        <authorList>
            <person name="Cho C."/>
        </authorList>
    </citation>
    <scope>NUCLEOTIDE SEQUENCE [LARGE SCALE GENOMIC DNA]</scope>
    <source>
        <strain evidence="3 4">BN140041</strain>
    </source>
</reference>
<keyword evidence="1" id="KW-0238">DNA-binding</keyword>
<evidence type="ECO:0000313" key="3">
    <source>
        <dbReference type="EMBL" id="KAA1426862.1"/>
    </source>
</evidence>
<dbReference type="Gene3D" id="1.10.357.10">
    <property type="entry name" value="Tetracycline Repressor, domain 2"/>
    <property type="match status" value="1"/>
</dbReference>
<proteinExistence type="predicted"/>
<evidence type="ECO:0000313" key="4">
    <source>
        <dbReference type="Proteomes" id="UP000324351"/>
    </source>
</evidence>
<evidence type="ECO:0000259" key="2">
    <source>
        <dbReference type="Pfam" id="PF00440"/>
    </source>
</evidence>
<dbReference type="InterPro" id="IPR001647">
    <property type="entry name" value="HTH_TetR"/>
</dbReference>
<dbReference type="Proteomes" id="UP000324351">
    <property type="component" value="Unassembled WGS sequence"/>
</dbReference>
<keyword evidence="4" id="KW-1185">Reference proteome</keyword>
<feature type="domain" description="HTH tetR-type" evidence="2">
    <location>
        <begin position="1"/>
        <end position="26"/>
    </location>
</feature>
<dbReference type="Pfam" id="PF00440">
    <property type="entry name" value="TetR_N"/>
    <property type="match status" value="1"/>
</dbReference>
<dbReference type="SUPFAM" id="SSF46689">
    <property type="entry name" value="Homeodomain-like"/>
    <property type="match status" value="1"/>
</dbReference>
<organism evidence="3 4">
    <name type="scientific">Nocardioides antri</name>
    <dbReference type="NCBI Taxonomy" id="2607659"/>
    <lineage>
        <taxon>Bacteria</taxon>
        <taxon>Bacillati</taxon>
        <taxon>Actinomycetota</taxon>
        <taxon>Actinomycetes</taxon>
        <taxon>Propionibacteriales</taxon>
        <taxon>Nocardioidaceae</taxon>
        <taxon>Nocardioides</taxon>
    </lineage>
</organism>
<accession>A0A5B1M1R1</accession>
<dbReference type="AlphaFoldDB" id="A0A5B1M1R1"/>
<protein>
    <submittedName>
        <fullName evidence="3">TetR family transcriptional regulator</fullName>
    </submittedName>
</protein>
<gene>
    <name evidence="3" type="ORF">F0U47_12705</name>
</gene>
<name>A0A5B1M1R1_9ACTN</name>
<dbReference type="InterPro" id="IPR009057">
    <property type="entry name" value="Homeodomain-like_sf"/>
</dbReference>
<dbReference type="EMBL" id="VUJW01000006">
    <property type="protein sequence ID" value="KAA1426862.1"/>
    <property type="molecule type" value="Genomic_DNA"/>
</dbReference>
<dbReference type="GO" id="GO:0003677">
    <property type="term" value="F:DNA binding"/>
    <property type="evidence" value="ECO:0007669"/>
    <property type="project" value="UniProtKB-KW"/>
</dbReference>